<dbReference type="PANTHER" id="PTHR31008">
    <property type="entry name" value="COP1-INTERACTING PROTEIN-RELATED"/>
    <property type="match status" value="1"/>
</dbReference>
<dbReference type="PANTHER" id="PTHR31008:SF2">
    <property type="entry name" value="COP1-INTERACTING PROTEIN-LIKE PROTEIN"/>
    <property type="match status" value="1"/>
</dbReference>
<feature type="region of interest" description="Disordered" evidence="1">
    <location>
        <begin position="994"/>
        <end position="1092"/>
    </location>
</feature>
<dbReference type="EMBL" id="CAXHTB010000001">
    <property type="protein sequence ID" value="CAL0299899.1"/>
    <property type="molecule type" value="Genomic_DNA"/>
</dbReference>
<feature type="compositionally biased region" description="Polar residues" evidence="1">
    <location>
        <begin position="1263"/>
        <end position="1296"/>
    </location>
</feature>
<feature type="region of interest" description="Disordered" evidence="1">
    <location>
        <begin position="596"/>
        <end position="629"/>
    </location>
</feature>
<feature type="compositionally biased region" description="Basic and acidic residues" evidence="1">
    <location>
        <begin position="782"/>
        <end position="792"/>
    </location>
</feature>
<feature type="region of interest" description="Disordered" evidence="1">
    <location>
        <begin position="823"/>
        <end position="970"/>
    </location>
</feature>
<evidence type="ECO:0008006" key="4">
    <source>
        <dbReference type="Google" id="ProtNLM"/>
    </source>
</evidence>
<feature type="compositionally biased region" description="Basic and acidic residues" evidence="1">
    <location>
        <begin position="465"/>
        <end position="490"/>
    </location>
</feature>
<comment type="caution">
    <text evidence="2">The sequence shown here is derived from an EMBL/GenBank/DDBJ whole genome shotgun (WGS) entry which is preliminary data.</text>
</comment>
<feature type="compositionally biased region" description="Polar residues" evidence="1">
    <location>
        <begin position="274"/>
        <end position="304"/>
    </location>
</feature>
<keyword evidence="3" id="KW-1185">Reference proteome</keyword>
<feature type="region of interest" description="Disordered" evidence="1">
    <location>
        <begin position="1165"/>
        <end position="1184"/>
    </location>
</feature>
<organism evidence="2 3">
    <name type="scientific">Lupinus luteus</name>
    <name type="common">European yellow lupine</name>
    <dbReference type="NCBI Taxonomy" id="3873"/>
    <lineage>
        <taxon>Eukaryota</taxon>
        <taxon>Viridiplantae</taxon>
        <taxon>Streptophyta</taxon>
        <taxon>Embryophyta</taxon>
        <taxon>Tracheophyta</taxon>
        <taxon>Spermatophyta</taxon>
        <taxon>Magnoliopsida</taxon>
        <taxon>eudicotyledons</taxon>
        <taxon>Gunneridae</taxon>
        <taxon>Pentapetalae</taxon>
        <taxon>rosids</taxon>
        <taxon>fabids</taxon>
        <taxon>Fabales</taxon>
        <taxon>Fabaceae</taxon>
        <taxon>Papilionoideae</taxon>
        <taxon>50 kb inversion clade</taxon>
        <taxon>genistoids sensu lato</taxon>
        <taxon>core genistoids</taxon>
        <taxon>Genisteae</taxon>
        <taxon>Lupinus</taxon>
    </lineage>
</organism>
<dbReference type="Proteomes" id="UP001497480">
    <property type="component" value="Unassembled WGS sequence"/>
</dbReference>
<feature type="region of interest" description="Disordered" evidence="1">
    <location>
        <begin position="1240"/>
        <end position="1307"/>
    </location>
</feature>
<feature type="compositionally biased region" description="Polar residues" evidence="1">
    <location>
        <begin position="871"/>
        <end position="903"/>
    </location>
</feature>
<feature type="region of interest" description="Disordered" evidence="1">
    <location>
        <begin position="266"/>
        <end position="313"/>
    </location>
</feature>
<proteinExistence type="predicted"/>
<protein>
    <recommendedName>
        <fullName evidence="4">COP1-interacting protein 7</fullName>
    </recommendedName>
</protein>
<feature type="region of interest" description="Disordered" evidence="1">
    <location>
        <begin position="368"/>
        <end position="490"/>
    </location>
</feature>
<name>A0AAV1VSD1_LUPLU</name>
<feature type="compositionally biased region" description="Polar residues" evidence="1">
    <location>
        <begin position="1015"/>
        <end position="1038"/>
    </location>
</feature>
<gene>
    <name evidence="2" type="ORF">LLUT_LOCUS959</name>
</gene>
<accession>A0AAV1VSD1</accession>
<feature type="compositionally biased region" description="Basic and acidic residues" evidence="1">
    <location>
        <begin position="387"/>
        <end position="403"/>
    </location>
</feature>
<evidence type="ECO:0000313" key="2">
    <source>
        <dbReference type="EMBL" id="CAL0299899.1"/>
    </source>
</evidence>
<sequence>MNSSTRLDSAVFQLTPTRTRFDLVITVKGKKEKIASGLLDPFLSHLNFAKDQMAKGGYSIVLEVDGGSDASWFCKGTVERFVRFVNTPEILERVYTIESEILQIEEAIAIQGNNSIGVSSLEENDVKHVENTEGTHEGTSRKSVTDTNEEKAIVLYKPNAEPPEANGSTTSEGNSKVHLLKVLETRKSVLQKEQGMAFARAVAAGFDIDHITALMSFSECFGASRLRDACKKFRDLWKRKHETGQWLEIEAADVISNNASSFILPNMSPASHPEYNSESNGKSSSDVPPMNHQPSAGHQDNIQGQFPHHMYPPWPVHSPPGTIPVYPSYPVQGIPYYQSYPGSGPFIQPSYPPMEDPRQIAGQYLGHRRHSMDSRQNNTESETWDVEASKSRSQDEVDMEREGSQTGSRRKKASRSGRQSSGKVVIRNINYITKTENTSGSGSYSDSASETDEVKDNQESVRSSKRSEPRKESSNDKEEIDHGKDAEGGHWEAFQNCLLRDVDEDRHANDQDHFDVGKVDHMKRKKQVAGNDPLVLSERDMHEVQGSGTTDMLSIGKGPSRVLKASNNDLLLSVREGHSGDGRSVDDVQSLEANRRRGGYRGAANDDFITPKQQSQFGNSYPSSDMETVSGLGYSNNKLERKLFHDMDDDSYIVDYRSSQVSDAGNVERKAIDMDSEFPMVNQKEEKSYNEKNHTNYHQDELSMMPERGAEWGSMSYDPALDYQMQAQAGTPEDKNKEVLADTKPGSKKMDKEPKSKITPNSSDKRKSIGPIRRGKTSKPSPLDEARARADKLRNYKADLQKMKKEKEEEAIKRIEALKMERQKRIAAKSGTITAHSPAPSQLAKKQLPTKLSPSSYKGSKFSDSEPGPSSPLQRFSIKTASVGSNDSSKMSKTSRLNTGSHLTENKLSRSVSSLPESKQEKVVGSTDIKASMARIRRLSEPKMSTIRQTPSVKPYSARTISKTKSADGPGIKKISAIVNYDKSKTAALPELKIKSSKASDSVLAKSPVKETTQKLKGNKSSTTQKLNGNKSSMNSEGTMPKKSEMKSSSNDDGDDNPVVDKTVVMLEREKPHAPAILNSEEKVRIPKKRDSDIVVEKTDTASNYVPIRAPVSPLNMDIINKVTENQPHLQLVSNMVKIHNTEKEPSKSSSISIAEETYHPPYARVSSLEDPSTRNTEYGKAFPTNLDNAEIGMETVKAHVSDIRNSTLEKIPEAIDKPQIKETSKGFRRLLKFGKKSSLATAGHSMESDNVSIDGSDADEIGTNSSSSEVHTLKNLISQDETPTASTTQQKSSRAFSLLSPFRSKK</sequence>
<feature type="compositionally biased region" description="Low complexity" evidence="1">
    <location>
        <begin position="439"/>
        <end position="448"/>
    </location>
</feature>
<reference evidence="2 3" key="1">
    <citation type="submission" date="2024-03" db="EMBL/GenBank/DDBJ databases">
        <authorList>
            <person name="Martinez-Hernandez J."/>
        </authorList>
    </citation>
    <scope>NUCLEOTIDE SEQUENCE [LARGE SCALE GENOMIC DNA]</scope>
</reference>
<feature type="compositionally biased region" description="Basic and acidic residues" evidence="1">
    <location>
        <begin position="732"/>
        <end position="741"/>
    </location>
</feature>
<feature type="region of interest" description="Disordered" evidence="1">
    <location>
        <begin position="724"/>
        <end position="792"/>
    </location>
</feature>
<feature type="region of interest" description="Disordered" evidence="1">
    <location>
        <begin position="155"/>
        <end position="174"/>
    </location>
</feature>
<evidence type="ECO:0000256" key="1">
    <source>
        <dbReference type="SAM" id="MobiDB-lite"/>
    </source>
</evidence>
<feature type="compositionally biased region" description="Polar residues" evidence="1">
    <location>
        <begin position="611"/>
        <end position="629"/>
    </location>
</feature>
<evidence type="ECO:0000313" key="3">
    <source>
        <dbReference type="Proteomes" id="UP001497480"/>
    </source>
</evidence>
<feature type="compositionally biased region" description="Basic and acidic residues" evidence="1">
    <location>
        <begin position="1080"/>
        <end position="1092"/>
    </location>
</feature>